<organism evidence="1 2">
    <name type="scientific">Erythranthe guttata</name>
    <name type="common">Yellow monkey flower</name>
    <name type="synonym">Mimulus guttatus</name>
    <dbReference type="NCBI Taxonomy" id="4155"/>
    <lineage>
        <taxon>Eukaryota</taxon>
        <taxon>Viridiplantae</taxon>
        <taxon>Streptophyta</taxon>
        <taxon>Embryophyta</taxon>
        <taxon>Tracheophyta</taxon>
        <taxon>Spermatophyta</taxon>
        <taxon>Magnoliopsida</taxon>
        <taxon>eudicotyledons</taxon>
        <taxon>Gunneridae</taxon>
        <taxon>Pentapetalae</taxon>
        <taxon>asterids</taxon>
        <taxon>lamiids</taxon>
        <taxon>Lamiales</taxon>
        <taxon>Phrymaceae</taxon>
        <taxon>Erythranthe</taxon>
    </lineage>
</organism>
<sequence>MATGAADLMFRCVFDGSLSMGDVDIERRPYHRDCKCALHETKGKCSHSNGNISFPIREFRSKCSLSLSSSNISTKIDSSCNSPMSNYINPYNVMLP</sequence>
<dbReference type="EMBL" id="KI630643">
    <property type="protein sequence ID" value="EYU34919.1"/>
    <property type="molecule type" value="Genomic_DNA"/>
</dbReference>
<gene>
    <name evidence="1" type="ORF">MIMGU_mgv1a017705mg</name>
</gene>
<dbReference type="PANTHER" id="PTHR35121">
    <property type="entry name" value="HOMEODOMAIN PROTEIN 8, PUTATIVE-RELATED"/>
    <property type="match status" value="1"/>
</dbReference>
<name>A0A022R4I9_ERYGU</name>
<proteinExistence type="predicted"/>
<dbReference type="eggNOG" id="ENOG502S71B">
    <property type="taxonomic scope" value="Eukaryota"/>
</dbReference>
<evidence type="ECO:0000313" key="2">
    <source>
        <dbReference type="Proteomes" id="UP000030748"/>
    </source>
</evidence>
<accession>A0A022R4I9</accession>
<dbReference type="PANTHER" id="PTHR35121:SF4">
    <property type="entry name" value="SWIM-TYPE DOMAIN-CONTAINING PROTEIN"/>
    <property type="match status" value="1"/>
</dbReference>
<protein>
    <submittedName>
        <fullName evidence="1">Uncharacterized protein</fullName>
    </submittedName>
</protein>
<dbReference type="Proteomes" id="UP000030748">
    <property type="component" value="Unassembled WGS sequence"/>
</dbReference>
<evidence type="ECO:0000313" key="1">
    <source>
        <dbReference type="EMBL" id="EYU34919.1"/>
    </source>
</evidence>
<dbReference type="AlphaFoldDB" id="A0A022R4I9"/>
<keyword evidence="2" id="KW-1185">Reference proteome</keyword>
<reference evidence="1 2" key="1">
    <citation type="journal article" date="2013" name="Proc. Natl. Acad. Sci. U.S.A.">
        <title>Fine-scale variation in meiotic recombination in Mimulus inferred from population shotgun sequencing.</title>
        <authorList>
            <person name="Hellsten U."/>
            <person name="Wright K.M."/>
            <person name="Jenkins J."/>
            <person name="Shu S."/>
            <person name="Yuan Y."/>
            <person name="Wessler S.R."/>
            <person name="Schmutz J."/>
            <person name="Willis J.H."/>
            <person name="Rokhsar D.S."/>
        </authorList>
    </citation>
    <scope>NUCLEOTIDE SEQUENCE [LARGE SCALE GENOMIC DNA]</scope>
    <source>
        <strain evidence="2">cv. DUN x IM62</strain>
    </source>
</reference>